<dbReference type="GO" id="GO:0016779">
    <property type="term" value="F:nucleotidyltransferase activity"/>
    <property type="evidence" value="ECO:0007669"/>
    <property type="project" value="InterPro"/>
</dbReference>
<dbReference type="EMBL" id="CP001700">
    <property type="protein sequence ID" value="ACU75759.1"/>
    <property type="molecule type" value="Genomic_DNA"/>
</dbReference>
<reference evidence="2 3" key="1">
    <citation type="journal article" date="2009" name="Stand. Genomic Sci.">
        <title>Complete genome sequence of Catenulispora acidiphila type strain (ID 139908).</title>
        <authorList>
            <person name="Copeland A."/>
            <person name="Lapidus A."/>
            <person name="Glavina Del Rio T."/>
            <person name="Nolan M."/>
            <person name="Lucas S."/>
            <person name="Chen F."/>
            <person name="Tice H."/>
            <person name="Cheng J.F."/>
            <person name="Bruce D."/>
            <person name="Goodwin L."/>
            <person name="Pitluck S."/>
            <person name="Mikhailova N."/>
            <person name="Pati A."/>
            <person name="Ivanova N."/>
            <person name="Mavromatis K."/>
            <person name="Chen A."/>
            <person name="Palaniappan K."/>
            <person name="Chain P."/>
            <person name="Land M."/>
            <person name="Hauser L."/>
            <person name="Chang Y.J."/>
            <person name="Jeffries C.D."/>
            <person name="Chertkov O."/>
            <person name="Brettin T."/>
            <person name="Detter J.C."/>
            <person name="Han C."/>
            <person name="Ali Z."/>
            <person name="Tindall B.J."/>
            <person name="Goker M."/>
            <person name="Bristow J."/>
            <person name="Eisen J.A."/>
            <person name="Markowitz V."/>
            <person name="Hugenholtz P."/>
            <person name="Kyrpides N.C."/>
            <person name="Klenk H.P."/>
        </authorList>
    </citation>
    <scope>NUCLEOTIDE SEQUENCE [LARGE SCALE GENOMIC DNA]</scope>
    <source>
        <strain evidence="3">DSM 44928 / JCM 14897 / NBRC 102108 / NRRL B-24433 / ID139908</strain>
    </source>
</reference>
<dbReference type="Pfam" id="PF18144">
    <property type="entry name" value="SMODS"/>
    <property type="match status" value="1"/>
</dbReference>
<dbReference type="Gene3D" id="3.30.460.10">
    <property type="entry name" value="Beta Polymerase, domain 2"/>
    <property type="match status" value="1"/>
</dbReference>
<dbReference type="Proteomes" id="UP000000851">
    <property type="component" value="Chromosome"/>
</dbReference>
<dbReference type="GO" id="GO:0051607">
    <property type="term" value="P:defense response to virus"/>
    <property type="evidence" value="ECO:0007669"/>
    <property type="project" value="UniProtKB-KW"/>
</dbReference>
<gene>
    <name evidence="2" type="ordered locus">Caci_6926</name>
</gene>
<sequence length="293" mass="32835">MMSIEDAFGKFRTRLETTDRENATASARQQRIREQLASDLEIAEDFLTGSYRRQTKTKPLRDIDIMVVLRDTNFLNRDPAAILKEVVQILEPYYPGRVVSDRRAVRVDFGVARVTDLDDEIISFDVVPAFADGDNYLIPDDILGEWISTNPRIHAELATRANKDFADQWKPLIKMIKKWNQESGSPVQPGFLLEVMALDILSGPWTGRHPYELRGFFATAADRIDEGWPDPAGLGPDVSDVLDNDPAAMAVSRRALGEAEAACTRAIKHDQAGRTGEALAEWQRLFGSLFAKS</sequence>
<accession>C7Q3J4</accession>
<organism evidence="2 3">
    <name type="scientific">Catenulispora acidiphila (strain DSM 44928 / JCM 14897 / NBRC 102108 / NRRL B-24433 / ID139908)</name>
    <dbReference type="NCBI Taxonomy" id="479433"/>
    <lineage>
        <taxon>Bacteria</taxon>
        <taxon>Bacillati</taxon>
        <taxon>Actinomycetota</taxon>
        <taxon>Actinomycetes</taxon>
        <taxon>Catenulisporales</taxon>
        <taxon>Catenulisporaceae</taxon>
        <taxon>Catenulispora</taxon>
    </lineage>
</organism>
<dbReference type="InParanoid" id="C7Q3J4"/>
<evidence type="ECO:0000313" key="2">
    <source>
        <dbReference type="EMBL" id="ACU75759.1"/>
    </source>
</evidence>
<proteinExistence type="predicted"/>
<dbReference type="AlphaFoldDB" id="C7Q3J4"/>
<dbReference type="NCBIfam" id="NF041117">
    <property type="entry name" value="CBASS_cyclase_b"/>
    <property type="match status" value="1"/>
</dbReference>
<dbReference type="InterPro" id="IPR053550">
    <property type="entry name" value="CD-NTase"/>
</dbReference>
<keyword evidence="1" id="KW-0051">Antiviral defense</keyword>
<evidence type="ECO:0000256" key="1">
    <source>
        <dbReference type="ARBA" id="ARBA00023118"/>
    </source>
</evidence>
<dbReference type="STRING" id="479433.Caci_6926"/>
<protein>
    <submittedName>
        <fullName evidence="2">DNA polymerase beta domain protein region</fullName>
    </submittedName>
</protein>
<dbReference type="CDD" id="cd05400">
    <property type="entry name" value="NT_2-5OAS_ClassI-CCAase"/>
    <property type="match status" value="1"/>
</dbReference>
<dbReference type="OrthoDB" id="3328101at2"/>
<dbReference type="eggNOG" id="ENOG502Z9U2">
    <property type="taxonomic scope" value="Bacteria"/>
</dbReference>
<keyword evidence="3" id="KW-1185">Reference proteome</keyword>
<dbReference type="InterPro" id="IPR006116">
    <property type="entry name" value="NT_2-5OAS_ClassI-CCAase"/>
</dbReference>
<dbReference type="KEGG" id="cai:Caci_6926"/>
<dbReference type="RefSeq" id="WP_015795487.1">
    <property type="nucleotide sequence ID" value="NC_013131.1"/>
</dbReference>
<dbReference type="InterPro" id="IPR043519">
    <property type="entry name" value="NT_sf"/>
</dbReference>
<dbReference type="HOGENOM" id="CLU_051351_0_1_11"/>
<evidence type="ECO:0000313" key="3">
    <source>
        <dbReference type="Proteomes" id="UP000000851"/>
    </source>
</evidence>
<name>C7Q3J4_CATAD</name>
<dbReference type="SUPFAM" id="SSF81301">
    <property type="entry name" value="Nucleotidyltransferase"/>
    <property type="match status" value="1"/>
</dbReference>